<evidence type="ECO:0008006" key="3">
    <source>
        <dbReference type="Google" id="ProtNLM"/>
    </source>
</evidence>
<organism evidence="1 2">
    <name type="scientific">Araneus ventricosus</name>
    <name type="common">Orbweaver spider</name>
    <name type="synonym">Epeira ventricosa</name>
    <dbReference type="NCBI Taxonomy" id="182803"/>
    <lineage>
        <taxon>Eukaryota</taxon>
        <taxon>Metazoa</taxon>
        <taxon>Ecdysozoa</taxon>
        <taxon>Arthropoda</taxon>
        <taxon>Chelicerata</taxon>
        <taxon>Arachnida</taxon>
        <taxon>Araneae</taxon>
        <taxon>Araneomorphae</taxon>
        <taxon>Entelegynae</taxon>
        <taxon>Araneoidea</taxon>
        <taxon>Araneidae</taxon>
        <taxon>Araneus</taxon>
    </lineage>
</organism>
<dbReference type="Proteomes" id="UP000499080">
    <property type="component" value="Unassembled WGS sequence"/>
</dbReference>
<proteinExistence type="predicted"/>
<sequence length="110" mass="12365">MLKLRYFPRCWKTARILPIIKPGNDPTQPVSNRLISLLPTLSKLGGKLILNRYVKHANKMRIPIPQQSGFTAQLSTSTKFSVLLNTFMRGKSHLVTAAIFLAISKAFDKV</sequence>
<evidence type="ECO:0000313" key="2">
    <source>
        <dbReference type="Proteomes" id="UP000499080"/>
    </source>
</evidence>
<protein>
    <recommendedName>
        <fullName evidence="3">Reverse transcriptase domain-containing protein</fullName>
    </recommendedName>
</protein>
<name>A0A4Y2PDF4_ARAVE</name>
<reference evidence="1 2" key="1">
    <citation type="journal article" date="2019" name="Sci. Rep.">
        <title>Orb-weaving spider Araneus ventricosus genome elucidates the spidroin gene catalogue.</title>
        <authorList>
            <person name="Kono N."/>
            <person name="Nakamura H."/>
            <person name="Ohtoshi R."/>
            <person name="Moran D.A.P."/>
            <person name="Shinohara A."/>
            <person name="Yoshida Y."/>
            <person name="Fujiwara M."/>
            <person name="Mori M."/>
            <person name="Tomita M."/>
            <person name="Arakawa K."/>
        </authorList>
    </citation>
    <scope>NUCLEOTIDE SEQUENCE [LARGE SCALE GENOMIC DNA]</scope>
</reference>
<gene>
    <name evidence="1" type="ORF">AVEN_74575_1</name>
</gene>
<dbReference type="OrthoDB" id="4842715at2759"/>
<dbReference type="PANTHER" id="PTHR19446">
    <property type="entry name" value="REVERSE TRANSCRIPTASES"/>
    <property type="match status" value="1"/>
</dbReference>
<accession>A0A4Y2PDF4</accession>
<keyword evidence="2" id="KW-1185">Reference proteome</keyword>
<dbReference type="AlphaFoldDB" id="A0A4Y2PDF4"/>
<dbReference type="EMBL" id="BGPR01011027">
    <property type="protein sequence ID" value="GBN49241.1"/>
    <property type="molecule type" value="Genomic_DNA"/>
</dbReference>
<evidence type="ECO:0000313" key="1">
    <source>
        <dbReference type="EMBL" id="GBN49241.1"/>
    </source>
</evidence>
<comment type="caution">
    <text evidence="1">The sequence shown here is derived from an EMBL/GenBank/DDBJ whole genome shotgun (WGS) entry which is preliminary data.</text>
</comment>